<dbReference type="Proteomes" id="UP000288216">
    <property type="component" value="Unassembled WGS sequence"/>
</dbReference>
<dbReference type="GO" id="GO:0035196">
    <property type="term" value="P:miRNA processing"/>
    <property type="evidence" value="ECO:0007669"/>
    <property type="project" value="TreeGrafter"/>
</dbReference>
<keyword evidence="2" id="KW-1185">Reference proteome</keyword>
<dbReference type="SUPFAM" id="SSF48452">
    <property type="entry name" value="TPR-like"/>
    <property type="match status" value="1"/>
</dbReference>
<protein>
    <submittedName>
        <fullName evidence="1">Uncharacterized protein</fullName>
    </submittedName>
</protein>
<sequence length="386" mass="42115">GVYQKALEDCENTLKLNENNYRALYRKTQALNELGKHKEAYDCIAKFSFAVPQDENVVKLTQELAQKLGLRIRKAYIRARHDMDTVGLTEIGNSVNSSQVSINGTSGIDDIESGSPLDLPRLPVPATLSAPASEVSAPISSVPVSIQQSQTDPPLLKTPLGDGVSLSVPETAEEFPDEEIIGAELDTLLDSIGETNDFPMTTVAGTVPTNLPNDVSRLLAVFPTGAPVLPSAVKGNIGPKVSLPSAYPMLPVQKMDALDSIGPNTIINSLDSLDLLPGTESRPDIASKEDCKYGDQCTFAYCQEEIDVWTLERKGTINRELLFDPLGGDTRRSLTVAKLLKEHLGRFMFLCEECFDSKPRLISKKVKDNALICSNPETKHIFEENK</sequence>
<dbReference type="PANTHER" id="PTHR14928:SF16">
    <property type="entry name" value="C3H1-TYPE DOMAIN-CONTAINING PROTEIN"/>
    <property type="match status" value="1"/>
</dbReference>
<gene>
    <name evidence="1" type="ORF">scyTo_0019908</name>
</gene>
<dbReference type="OrthoDB" id="433738at2759"/>
<reference evidence="1 2" key="1">
    <citation type="journal article" date="2018" name="Nat. Ecol. Evol.">
        <title>Shark genomes provide insights into elasmobranch evolution and the origin of vertebrates.</title>
        <authorList>
            <person name="Hara Y"/>
            <person name="Yamaguchi K"/>
            <person name="Onimaru K"/>
            <person name="Kadota M"/>
            <person name="Koyanagi M"/>
            <person name="Keeley SD"/>
            <person name="Tatsumi K"/>
            <person name="Tanaka K"/>
            <person name="Motone F"/>
            <person name="Kageyama Y"/>
            <person name="Nozu R"/>
            <person name="Adachi N"/>
            <person name="Nishimura O"/>
            <person name="Nakagawa R"/>
            <person name="Tanegashima C"/>
            <person name="Kiyatake I"/>
            <person name="Matsumoto R"/>
            <person name="Murakumo K"/>
            <person name="Nishida K"/>
            <person name="Terakita A"/>
            <person name="Kuratani S"/>
            <person name="Sato K"/>
            <person name="Hyodo S Kuraku.S."/>
        </authorList>
    </citation>
    <scope>NUCLEOTIDE SEQUENCE [LARGE SCALE GENOMIC DNA]</scope>
</reference>
<accession>A0A401PU02</accession>
<dbReference type="InterPro" id="IPR039691">
    <property type="entry name" value="ZC3H7A/B"/>
</dbReference>
<evidence type="ECO:0000313" key="1">
    <source>
        <dbReference type="EMBL" id="GCB76585.1"/>
    </source>
</evidence>
<dbReference type="GO" id="GO:0035198">
    <property type="term" value="F:miRNA binding"/>
    <property type="evidence" value="ECO:0007669"/>
    <property type="project" value="InterPro"/>
</dbReference>
<proteinExistence type="predicted"/>
<name>A0A401PU02_SCYTO</name>
<evidence type="ECO:0000313" key="2">
    <source>
        <dbReference type="Proteomes" id="UP000288216"/>
    </source>
</evidence>
<comment type="caution">
    <text evidence="1">The sequence shown here is derived from an EMBL/GenBank/DDBJ whole genome shotgun (WGS) entry which is preliminary data.</text>
</comment>
<dbReference type="InterPro" id="IPR011990">
    <property type="entry name" value="TPR-like_helical_dom_sf"/>
</dbReference>
<dbReference type="EMBL" id="BFAA01015306">
    <property type="protein sequence ID" value="GCB76585.1"/>
    <property type="molecule type" value="Genomic_DNA"/>
</dbReference>
<dbReference type="AlphaFoldDB" id="A0A401PU02"/>
<dbReference type="PANTHER" id="PTHR14928">
    <property type="entry name" value="MICRO-RNA BINDING ZINC FINGER CCCH DOMAIN-CONTAINING PROTEIN 7"/>
    <property type="match status" value="1"/>
</dbReference>
<feature type="non-terminal residue" evidence="1">
    <location>
        <position position="1"/>
    </location>
</feature>
<dbReference type="Gene3D" id="1.25.40.10">
    <property type="entry name" value="Tetratricopeptide repeat domain"/>
    <property type="match status" value="1"/>
</dbReference>
<organism evidence="1 2">
    <name type="scientific">Scyliorhinus torazame</name>
    <name type="common">Cloudy catshark</name>
    <name type="synonym">Catulus torazame</name>
    <dbReference type="NCBI Taxonomy" id="75743"/>
    <lineage>
        <taxon>Eukaryota</taxon>
        <taxon>Metazoa</taxon>
        <taxon>Chordata</taxon>
        <taxon>Craniata</taxon>
        <taxon>Vertebrata</taxon>
        <taxon>Chondrichthyes</taxon>
        <taxon>Elasmobranchii</taxon>
        <taxon>Galeomorphii</taxon>
        <taxon>Galeoidea</taxon>
        <taxon>Carcharhiniformes</taxon>
        <taxon>Scyliorhinidae</taxon>
        <taxon>Scyliorhinus</taxon>
    </lineage>
</organism>